<sequence>MAQYNGPPVSKPEHLGPSRFQQEAPRESDSNHRYFLSLAHPPCGTLGGGGVHVYRPIQSSQVNVIRNKSWSIEKTQNLERISVQNREGITTVQPSSFIEPPIAGAGFLCTYLARPDEGMASNSCPKSSPRLSPGIRVANTAPTTAAHRKSPRRQM</sequence>
<dbReference type="AlphaFoldDB" id="A0A1Y2E507"/>
<protein>
    <submittedName>
        <fullName evidence="2">Uncharacterized protein</fullName>
    </submittedName>
</protein>
<dbReference type="Proteomes" id="UP000193689">
    <property type="component" value="Unassembled WGS sequence"/>
</dbReference>
<comment type="caution">
    <text evidence="2">The sequence shown here is derived from an EMBL/GenBank/DDBJ whole genome shotgun (WGS) entry which is preliminary data.</text>
</comment>
<evidence type="ECO:0000313" key="2">
    <source>
        <dbReference type="EMBL" id="ORY66444.1"/>
    </source>
</evidence>
<evidence type="ECO:0000313" key="3">
    <source>
        <dbReference type="Proteomes" id="UP000193689"/>
    </source>
</evidence>
<evidence type="ECO:0000256" key="1">
    <source>
        <dbReference type="SAM" id="MobiDB-lite"/>
    </source>
</evidence>
<organism evidence="2 3">
    <name type="scientific">Pseudomassariella vexata</name>
    <dbReference type="NCBI Taxonomy" id="1141098"/>
    <lineage>
        <taxon>Eukaryota</taxon>
        <taxon>Fungi</taxon>
        <taxon>Dikarya</taxon>
        <taxon>Ascomycota</taxon>
        <taxon>Pezizomycotina</taxon>
        <taxon>Sordariomycetes</taxon>
        <taxon>Xylariomycetidae</taxon>
        <taxon>Amphisphaeriales</taxon>
        <taxon>Pseudomassariaceae</taxon>
        <taxon>Pseudomassariella</taxon>
    </lineage>
</organism>
<reference evidence="2 3" key="1">
    <citation type="submission" date="2016-07" db="EMBL/GenBank/DDBJ databases">
        <title>Pervasive Adenine N6-methylation of Active Genes in Fungi.</title>
        <authorList>
            <consortium name="DOE Joint Genome Institute"/>
            <person name="Mondo S.J."/>
            <person name="Dannebaum R.O."/>
            <person name="Kuo R.C."/>
            <person name="Labutti K."/>
            <person name="Haridas S."/>
            <person name="Kuo A."/>
            <person name="Salamov A."/>
            <person name="Ahrendt S.R."/>
            <person name="Lipzen A."/>
            <person name="Sullivan W."/>
            <person name="Andreopoulos W.B."/>
            <person name="Clum A."/>
            <person name="Lindquist E."/>
            <person name="Daum C."/>
            <person name="Ramamoorthy G.K."/>
            <person name="Gryganskyi A."/>
            <person name="Culley D."/>
            <person name="Magnuson J.K."/>
            <person name="James T.Y."/>
            <person name="O'Malley M.A."/>
            <person name="Stajich J.E."/>
            <person name="Spatafora J.W."/>
            <person name="Visel A."/>
            <person name="Grigoriev I.V."/>
        </authorList>
    </citation>
    <scope>NUCLEOTIDE SEQUENCE [LARGE SCALE GENOMIC DNA]</scope>
    <source>
        <strain evidence="2 3">CBS 129021</strain>
    </source>
</reference>
<keyword evidence="3" id="KW-1185">Reference proteome</keyword>
<feature type="region of interest" description="Disordered" evidence="1">
    <location>
        <begin position="1"/>
        <end position="30"/>
    </location>
</feature>
<feature type="compositionally biased region" description="Basic residues" evidence="1">
    <location>
        <begin position="146"/>
        <end position="155"/>
    </location>
</feature>
<feature type="region of interest" description="Disordered" evidence="1">
    <location>
        <begin position="122"/>
        <end position="155"/>
    </location>
</feature>
<dbReference type="EMBL" id="MCFJ01000005">
    <property type="protein sequence ID" value="ORY66444.1"/>
    <property type="molecule type" value="Genomic_DNA"/>
</dbReference>
<dbReference type="InParanoid" id="A0A1Y2E507"/>
<dbReference type="GeneID" id="63774472"/>
<dbReference type="RefSeq" id="XP_040717408.1">
    <property type="nucleotide sequence ID" value="XM_040858260.1"/>
</dbReference>
<accession>A0A1Y2E507</accession>
<proteinExistence type="predicted"/>
<name>A0A1Y2E507_9PEZI</name>
<gene>
    <name evidence="2" type="ORF">BCR38DRAFT_408381</name>
</gene>